<accession>A0AAU7VWN6</accession>
<gene>
    <name evidence="2" type="ORF">ABS642_00915</name>
</gene>
<organism evidence="2">
    <name type="scientific">Microbacterium sp. A8/3-1</name>
    <dbReference type="NCBI Taxonomy" id="3160749"/>
    <lineage>
        <taxon>Bacteria</taxon>
        <taxon>Bacillati</taxon>
        <taxon>Actinomycetota</taxon>
        <taxon>Actinomycetes</taxon>
        <taxon>Micrococcales</taxon>
        <taxon>Microbacteriaceae</taxon>
        <taxon>Microbacterium</taxon>
    </lineage>
</organism>
<dbReference type="EMBL" id="CP158357">
    <property type="protein sequence ID" value="XBX78682.1"/>
    <property type="molecule type" value="Genomic_DNA"/>
</dbReference>
<protein>
    <submittedName>
        <fullName evidence="2">Uncharacterized protein</fullName>
    </submittedName>
</protein>
<reference evidence="2" key="1">
    <citation type="submission" date="2024-06" db="EMBL/GenBank/DDBJ databases">
        <title>Draft genome sequence of Microbacterium sp. strain A8/3-1, isolated from Oxytropis tragacanthoides Fisch. ex DC. Root nodules in the Altai region of Russia.</title>
        <authorList>
            <person name="Sazanova A."/>
            <person name="Guro P."/>
            <person name="Kuznetsova I."/>
            <person name="Belimov A."/>
            <person name="Safronova V."/>
        </authorList>
    </citation>
    <scope>NUCLEOTIDE SEQUENCE</scope>
    <source>
        <strain evidence="2">A8/3-1</strain>
    </source>
</reference>
<name>A0AAU7VWN6_9MICO</name>
<feature type="compositionally biased region" description="Low complexity" evidence="1">
    <location>
        <begin position="184"/>
        <end position="207"/>
    </location>
</feature>
<evidence type="ECO:0000313" key="2">
    <source>
        <dbReference type="EMBL" id="XBX78682.1"/>
    </source>
</evidence>
<dbReference type="AlphaFoldDB" id="A0AAU7VWN6"/>
<sequence>MARERATINVDIWNDDDWRDCTDAAQSLYFKLLTHADLSYCGVADFRPGRLAAMTREQVADDVMIAAQELADKHFIVVDQDTEEVLVRSFLRWDGLLKQPRLAVSAAKAFGAVASNKIRAVIVHELLRYKRENPDLSAWEKPQMKTVLRQNSVSVRETVTQMEWAFAQSFGERYAQRYGHRSDQTSGTAQTGPTTSTATSTPTATSSIEDAADPAAGYPQGSRLRVVGNDMASMEVS</sequence>
<proteinExistence type="predicted"/>
<dbReference type="RefSeq" id="WP_350351908.1">
    <property type="nucleotide sequence ID" value="NZ_CP158357.1"/>
</dbReference>
<evidence type="ECO:0000256" key="1">
    <source>
        <dbReference type="SAM" id="MobiDB-lite"/>
    </source>
</evidence>
<feature type="region of interest" description="Disordered" evidence="1">
    <location>
        <begin position="178"/>
        <end position="222"/>
    </location>
</feature>